<accession>A0A6M0CG54</accession>
<dbReference type="PANTHER" id="PTHR14226">
    <property type="entry name" value="NEUROPATHY TARGET ESTERASE/SWISS CHEESE D.MELANOGASTER"/>
    <property type="match status" value="1"/>
</dbReference>
<sequence>MKTGLILSGGGARGVAHVGILKALQEHHISITHIAGTSAGAVVGALFAAGHSWQSILNFFKKASLFHWKRYSSNKPGFIDTEKFYRDLAPYFPTDDFSILETKLFVTATNLITGTLEVFNSGPLIKSILASAAVPGIFTPISMNGNFYIDGGILNNFPTEPLLGRCDSIIGIYVNPLEDISMADLKHSYQVVNRAFQISFGNKCYSKFSDCDMVIAPRALNKYGLFQMKNIDAIFKIGYDSAINALKDYKYETRMKTQL</sequence>
<keyword evidence="3 4" id="KW-0443">Lipid metabolism</keyword>
<dbReference type="Gene3D" id="3.40.1090.10">
    <property type="entry name" value="Cytosolic phospholipase A2 catalytic domain"/>
    <property type="match status" value="2"/>
</dbReference>
<dbReference type="Pfam" id="PF01734">
    <property type="entry name" value="Patatin"/>
    <property type="match status" value="1"/>
</dbReference>
<reference evidence="6 7" key="1">
    <citation type="submission" date="2020-01" db="EMBL/GenBank/DDBJ databases">
        <title>Spongiivirga citrea KCTC 32990T.</title>
        <authorList>
            <person name="Wang G."/>
        </authorList>
    </citation>
    <scope>NUCLEOTIDE SEQUENCE [LARGE SCALE GENOMIC DNA]</scope>
    <source>
        <strain evidence="6 7">KCTC 32990</strain>
    </source>
</reference>
<evidence type="ECO:0000256" key="4">
    <source>
        <dbReference type="PROSITE-ProRule" id="PRU01161"/>
    </source>
</evidence>
<feature type="domain" description="PNPLA" evidence="5">
    <location>
        <begin position="5"/>
        <end position="163"/>
    </location>
</feature>
<dbReference type="PANTHER" id="PTHR14226:SF29">
    <property type="entry name" value="NEUROPATHY TARGET ESTERASE SWS"/>
    <property type="match status" value="1"/>
</dbReference>
<dbReference type="CDD" id="cd07205">
    <property type="entry name" value="Pat_PNPLA6_PNPLA7_NTE1_like"/>
    <property type="match status" value="1"/>
</dbReference>
<dbReference type="SUPFAM" id="SSF52151">
    <property type="entry name" value="FabD/lysophospholipase-like"/>
    <property type="match status" value="1"/>
</dbReference>
<dbReference type="RefSeq" id="WP_164030405.1">
    <property type="nucleotide sequence ID" value="NZ_JAABOQ010000002.1"/>
</dbReference>
<evidence type="ECO:0000313" key="6">
    <source>
        <dbReference type="EMBL" id="NER16848.1"/>
    </source>
</evidence>
<organism evidence="6 7">
    <name type="scientific">Spongiivirga citrea</name>
    <dbReference type="NCBI Taxonomy" id="1481457"/>
    <lineage>
        <taxon>Bacteria</taxon>
        <taxon>Pseudomonadati</taxon>
        <taxon>Bacteroidota</taxon>
        <taxon>Flavobacteriia</taxon>
        <taxon>Flavobacteriales</taxon>
        <taxon>Flavobacteriaceae</taxon>
        <taxon>Spongiivirga</taxon>
    </lineage>
</organism>
<dbReference type="GO" id="GO:0016787">
    <property type="term" value="F:hydrolase activity"/>
    <property type="evidence" value="ECO:0007669"/>
    <property type="project" value="UniProtKB-UniRule"/>
</dbReference>
<evidence type="ECO:0000256" key="1">
    <source>
        <dbReference type="ARBA" id="ARBA00022801"/>
    </source>
</evidence>
<feature type="short sequence motif" description="DGA/G" evidence="4">
    <location>
        <begin position="150"/>
        <end position="152"/>
    </location>
</feature>
<evidence type="ECO:0000256" key="2">
    <source>
        <dbReference type="ARBA" id="ARBA00022963"/>
    </source>
</evidence>
<dbReference type="PROSITE" id="PS51635">
    <property type="entry name" value="PNPLA"/>
    <property type="match status" value="1"/>
</dbReference>
<keyword evidence="1 4" id="KW-0378">Hydrolase</keyword>
<dbReference type="InterPro" id="IPR016035">
    <property type="entry name" value="Acyl_Trfase/lysoPLipase"/>
</dbReference>
<evidence type="ECO:0000259" key="5">
    <source>
        <dbReference type="PROSITE" id="PS51635"/>
    </source>
</evidence>
<proteinExistence type="predicted"/>
<protein>
    <submittedName>
        <fullName evidence="6">Patatin</fullName>
    </submittedName>
</protein>
<dbReference type="InterPro" id="IPR002641">
    <property type="entry name" value="PNPLA_dom"/>
</dbReference>
<evidence type="ECO:0000313" key="7">
    <source>
        <dbReference type="Proteomes" id="UP000474296"/>
    </source>
</evidence>
<dbReference type="Proteomes" id="UP000474296">
    <property type="component" value="Unassembled WGS sequence"/>
</dbReference>
<feature type="short sequence motif" description="GXGXXG" evidence="4">
    <location>
        <begin position="9"/>
        <end position="14"/>
    </location>
</feature>
<dbReference type="GO" id="GO:0016042">
    <property type="term" value="P:lipid catabolic process"/>
    <property type="evidence" value="ECO:0007669"/>
    <property type="project" value="UniProtKB-UniRule"/>
</dbReference>
<dbReference type="EMBL" id="JAABOQ010000002">
    <property type="protein sequence ID" value="NER16848.1"/>
    <property type="molecule type" value="Genomic_DNA"/>
</dbReference>
<dbReference type="InterPro" id="IPR050301">
    <property type="entry name" value="NTE"/>
</dbReference>
<name>A0A6M0CG54_9FLAO</name>
<dbReference type="AlphaFoldDB" id="A0A6M0CG54"/>
<comment type="caution">
    <text evidence="6">The sequence shown here is derived from an EMBL/GenBank/DDBJ whole genome shotgun (WGS) entry which is preliminary data.</text>
</comment>
<evidence type="ECO:0000256" key="3">
    <source>
        <dbReference type="ARBA" id="ARBA00023098"/>
    </source>
</evidence>
<keyword evidence="2 4" id="KW-0442">Lipid degradation</keyword>
<feature type="active site" description="Proton acceptor" evidence="4">
    <location>
        <position position="150"/>
    </location>
</feature>
<feature type="short sequence motif" description="GXSXG" evidence="4">
    <location>
        <begin position="36"/>
        <end position="40"/>
    </location>
</feature>
<gene>
    <name evidence="6" type="ORF">GWK10_06480</name>
</gene>
<feature type="active site" description="Nucleophile" evidence="4">
    <location>
        <position position="38"/>
    </location>
</feature>
<keyword evidence="7" id="KW-1185">Reference proteome</keyword>